<evidence type="ECO:0000313" key="15">
    <source>
        <dbReference type="Proteomes" id="UP001634394"/>
    </source>
</evidence>
<keyword evidence="8" id="KW-0479">Metal-binding</keyword>
<dbReference type="PANTHER" id="PTHR44535:SF1">
    <property type="entry name" value="SERINE_THREONINE-PROTEIN KINASE NEK9"/>
    <property type="match status" value="1"/>
</dbReference>
<dbReference type="EC" id="2.7.11.1" evidence="4"/>
<dbReference type="PROSITE" id="PS50012">
    <property type="entry name" value="RCC1_3"/>
    <property type="match status" value="1"/>
</dbReference>
<comment type="similarity">
    <text evidence="3">Belongs to the protein kinase superfamily. NEK Ser/Thr protein kinase family. NIMA subfamily.</text>
</comment>
<evidence type="ECO:0000256" key="3">
    <source>
        <dbReference type="ARBA" id="ARBA00010886"/>
    </source>
</evidence>
<dbReference type="InterPro" id="IPR000408">
    <property type="entry name" value="Reg_chr_condens"/>
</dbReference>
<name>A0ABD3WIK2_SINWO</name>
<keyword evidence="5" id="KW-0963">Cytoplasm</keyword>
<dbReference type="GO" id="GO:0005737">
    <property type="term" value="C:cytoplasm"/>
    <property type="evidence" value="ECO:0007669"/>
    <property type="project" value="UniProtKB-SubCell"/>
</dbReference>
<proteinExistence type="inferred from homology"/>
<dbReference type="Gene3D" id="2.130.10.30">
    <property type="entry name" value="Regulator of chromosome condensation 1/beta-lactamase-inhibitor protein II"/>
    <property type="match status" value="1"/>
</dbReference>
<keyword evidence="10" id="KW-0808">Transferase</keyword>
<dbReference type="InterPro" id="IPR051997">
    <property type="entry name" value="STK_NEK"/>
</dbReference>
<evidence type="ECO:0000256" key="4">
    <source>
        <dbReference type="ARBA" id="ARBA00012513"/>
    </source>
</evidence>
<evidence type="ECO:0000256" key="10">
    <source>
        <dbReference type="ARBA" id="ARBA00022777"/>
    </source>
</evidence>
<accession>A0ABD3WIK2</accession>
<evidence type="ECO:0000256" key="9">
    <source>
        <dbReference type="ARBA" id="ARBA00022741"/>
    </source>
</evidence>
<comment type="caution">
    <text evidence="14">The sequence shown here is derived from an EMBL/GenBank/DDBJ whole genome shotgun (WGS) entry which is preliminary data.</text>
</comment>
<dbReference type="GO" id="GO:0046872">
    <property type="term" value="F:metal ion binding"/>
    <property type="evidence" value="ECO:0007669"/>
    <property type="project" value="UniProtKB-KW"/>
</dbReference>
<comment type="cofactor">
    <cofactor evidence="1">
        <name>Mg(2+)</name>
        <dbReference type="ChEBI" id="CHEBI:18420"/>
    </cofactor>
</comment>
<evidence type="ECO:0000256" key="7">
    <source>
        <dbReference type="ARBA" id="ARBA00022553"/>
    </source>
</evidence>
<dbReference type="Proteomes" id="UP001634394">
    <property type="component" value="Unassembled WGS sequence"/>
</dbReference>
<dbReference type="Pfam" id="PF00415">
    <property type="entry name" value="RCC1"/>
    <property type="match status" value="1"/>
</dbReference>
<evidence type="ECO:0000256" key="5">
    <source>
        <dbReference type="ARBA" id="ARBA00022490"/>
    </source>
</evidence>
<keyword evidence="15" id="KW-1185">Reference proteome</keyword>
<keyword evidence="10" id="KW-0418">Kinase</keyword>
<dbReference type="EMBL" id="JBJQND010000006">
    <property type="protein sequence ID" value="KAL3872588.1"/>
    <property type="molecule type" value="Genomic_DNA"/>
</dbReference>
<dbReference type="AlphaFoldDB" id="A0ABD3WIK2"/>
<evidence type="ECO:0000256" key="8">
    <source>
        <dbReference type="ARBA" id="ARBA00022723"/>
    </source>
</evidence>
<sequence>MLFQNVQDGSSIVGQLGHGDTAAYKTPKKVEALEGIGIIRVECGEDFTICLT</sequence>
<dbReference type="PANTHER" id="PTHR44535">
    <property type="entry name" value="PROTEIN CBG16200"/>
    <property type="match status" value="1"/>
</dbReference>
<feature type="non-terminal residue" evidence="14">
    <location>
        <position position="52"/>
    </location>
</feature>
<evidence type="ECO:0000256" key="1">
    <source>
        <dbReference type="ARBA" id="ARBA00001946"/>
    </source>
</evidence>
<keyword evidence="6" id="KW-0723">Serine/threonine-protein kinase</keyword>
<feature type="repeat" description="RCC1" evidence="13">
    <location>
        <begin position="3"/>
        <end position="52"/>
    </location>
</feature>
<evidence type="ECO:0000256" key="11">
    <source>
        <dbReference type="ARBA" id="ARBA00022840"/>
    </source>
</evidence>
<keyword evidence="12" id="KW-0460">Magnesium</keyword>
<dbReference type="GO" id="GO:0005524">
    <property type="term" value="F:ATP binding"/>
    <property type="evidence" value="ECO:0007669"/>
    <property type="project" value="UniProtKB-KW"/>
</dbReference>
<evidence type="ECO:0000256" key="2">
    <source>
        <dbReference type="ARBA" id="ARBA00004496"/>
    </source>
</evidence>
<evidence type="ECO:0000256" key="12">
    <source>
        <dbReference type="ARBA" id="ARBA00022842"/>
    </source>
</evidence>
<evidence type="ECO:0000256" key="6">
    <source>
        <dbReference type="ARBA" id="ARBA00022527"/>
    </source>
</evidence>
<organism evidence="14 15">
    <name type="scientific">Sinanodonta woodiana</name>
    <name type="common">Chinese pond mussel</name>
    <name type="synonym">Anodonta woodiana</name>
    <dbReference type="NCBI Taxonomy" id="1069815"/>
    <lineage>
        <taxon>Eukaryota</taxon>
        <taxon>Metazoa</taxon>
        <taxon>Spiralia</taxon>
        <taxon>Lophotrochozoa</taxon>
        <taxon>Mollusca</taxon>
        <taxon>Bivalvia</taxon>
        <taxon>Autobranchia</taxon>
        <taxon>Heteroconchia</taxon>
        <taxon>Palaeoheterodonta</taxon>
        <taxon>Unionida</taxon>
        <taxon>Unionoidea</taxon>
        <taxon>Unionidae</taxon>
        <taxon>Unioninae</taxon>
        <taxon>Sinanodonta</taxon>
    </lineage>
</organism>
<keyword evidence="7" id="KW-0597">Phosphoprotein</keyword>
<dbReference type="SUPFAM" id="SSF50985">
    <property type="entry name" value="RCC1/BLIP-II"/>
    <property type="match status" value="1"/>
</dbReference>
<dbReference type="GO" id="GO:0004674">
    <property type="term" value="F:protein serine/threonine kinase activity"/>
    <property type="evidence" value="ECO:0007669"/>
    <property type="project" value="UniProtKB-KW"/>
</dbReference>
<protein>
    <recommendedName>
        <fullName evidence="4">non-specific serine/threonine protein kinase</fullName>
        <ecNumber evidence="4">2.7.11.1</ecNumber>
    </recommendedName>
</protein>
<dbReference type="InterPro" id="IPR009091">
    <property type="entry name" value="RCC1/BLIP-II"/>
</dbReference>
<evidence type="ECO:0000256" key="13">
    <source>
        <dbReference type="PROSITE-ProRule" id="PRU00235"/>
    </source>
</evidence>
<evidence type="ECO:0000313" key="14">
    <source>
        <dbReference type="EMBL" id="KAL3872588.1"/>
    </source>
</evidence>
<keyword evidence="9" id="KW-0547">Nucleotide-binding</keyword>
<reference evidence="14 15" key="1">
    <citation type="submission" date="2024-11" db="EMBL/GenBank/DDBJ databases">
        <title>Chromosome-level genome assembly of the freshwater bivalve Anodonta woodiana.</title>
        <authorList>
            <person name="Chen X."/>
        </authorList>
    </citation>
    <scope>NUCLEOTIDE SEQUENCE [LARGE SCALE GENOMIC DNA]</scope>
    <source>
        <strain evidence="14">MN2024</strain>
        <tissue evidence="14">Gills</tissue>
    </source>
</reference>
<comment type="subcellular location">
    <subcellularLocation>
        <location evidence="2">Cytoplasm</location>
    </subcellularLocation>
</comment>
<keyword evidence="11" id="KW-0067">ATP-binding</keyword>
<gene>
    <name evidence="14" type="ORF">ACJMK2_035803</name>
</gene>